<reference evidence="3 4" key="1">
    <citation type="submission" date="2023-07" db="EMBL/GenBank/DDBJ databases">
        <title>Functional and genomic diversity of the sorghum phyllosphere microbiome.</title>
        <authorList>
            <person name="Shade A."/>
        </authorList>
    </citation>
    <scope>NUCLEOTIDE SEQUENCE [LARGE SCALE GENOMIC DNA]</scope>
    <source>
        <strain evidence="3 4">SORGH_AS_1207</strain>
    </source>
</reference>
<gene>
    <name evidence="3" type="ORF">QE412_000285</name>
</gene>
<feature type="region of interest" description="Disordered" evidence="1">
    <location>
        <begin position="1"/>
        <end position="44"/>
    </location>
</feature>
<feature type="transmembrane region" description="Helical" evidence="2">
    <location>
        <begin position="131"/>
        <end position="151"/>
    </location>
</feature>
<protein>
    <submittedName>
        <fullName evidence="3">Uncharacterized protein</fullName>
    </submittedName>
</protein>
<feature type="transmembrane region" description="Helical" evidence="2">
    <location>
        <begin position="89"/>
        <end position="111"/>
    </location>
</feature>
<sequence>MSDAEQRAAAPASDTGDVDERPRPQFGEYATPEEQRARIQRPAVTEALDAGVAPQPEPVVPAAAPVSAPTSGPGGLRGPLWDRVLAGGLLAYGLVSTVSTIVQLLDFPAYAESAAKVLGVDASFTNLSAGYLWGAAAAFVYGIGWLLTAVLTWRRLKRGRIAFWIPLVGFVATVLVAGACVTAALLGDQQFMNALVGSVPN</sequence>
<evidence type="ECO:0000313" key="4">
    <source>
        <dbReference type="Proteomes" id="UP001226691"/>
    </source>
</evidence>
<evidence type="ECO:0000256" key="2">
    <source>
        <dbReference type="SAM" id="Phobius"/>
    </source>
</evidence>
<organism evidence="3 4">
    <name type="scientific">Microbacterium trichothecenolyticum</name>
    <name type="common">Aureobacterium trichothecenolyticum</name>
    <dbReference type="NCBI Taxonomy" id="69370"/>
    <lineage>
        <taxon>Bacteria</taxon>
        <taxon>Bacillati</taxon>
        <taxon>Actinomycetota</taxon>
        <taxon>Actinomycetes</taxon>
        <taxon>Micrococcales</taxon>
        <taxon>Microbacteriaceae</taxon>
        <taxon>Microbacterium</taxon>
    </lineage>
</organism>
<dbReference type="RefSeq" id="WP_307479228.1">
    <property type="nucleotide sequence ID" value="NZ_JAUTBF010000001.1"/>
</dbReference>
<evidence type="ECO:0000313" key="3">
    <source>
        <dbReference type="EMBL" id="MDQ1121712.1"/>
    </source>
</evidence>
<evidence type="ECO:0000256" key="1">
    <source>
        <dbReference type="SAM" id="MobiDB-lite"/>
    </source>
</evidence>
<name>A0ABU0TS29_MICTR</name>
<comment type="caution">
    <text evidence="3">The sequence shown here is derived from an EMBL/GenBank/DDBJ whole genome shotgun (WGS) entry which is preliminary data.</text>
</comment>
<dbReference type="InterPro" id="IPR036259">
    <property type="entry name" value="MFS_trans_sf"/>
</dbReference>
<accession>A0ABU0TS29</accession>
<keyword evidence="2" id="KW-0472">Membrane</keyword>
<proteinExistence type="predicted"/>
<keyword evidence="2" id="KW-1133">Transmembrane helix</keyword>
<keyword evidence="4" id="KW-1185">Reference proteome</keyword>
<keyword evidence="2" id="KW-0812">Transmembrane</keyword>
<dbReference type="SUPFAM" id="SSF103473">
    <property type="entry name" value="MFS general substrate transporter"/>
    <property type="match status" value="1"/>
</dbReference>
<dbReference type="InterPro" id="IPR046231">
    <property type="entry name" value="DUF6264"/>
</dbReference>
<feature type="transmembrane region" description="Helical" evidence="2">
    <location>
        <begin position="163"/>
        <end position="186"/>
    </location>
</feature>
<dbReference type="EMBL" id="JAUTBF010000001">
    <property type="protein sequence ID" value="MDQ1121712.1"/>
    <property type="molecule type" value="Genomic_DNA"/>
</dbReference>
<dbReference type="Pfam" id="PF19779">
    <property type="entry name" value="DUF6264"/>
    <property type="match status" value="1"/>
</dbReference>
<dbReference type="Proteomes" id="UP001226691">
    <property type="component" value="Unassembled WGS sequence"/>
</dbReference>